<proteinExistence type="predicted"/>
<feature type="transmembrane region" description="Helical" evidence="1">
    <location>
        <begin position="21"/>
        <end position="40"/>
    </location>
</feature>
<evidence type="ECO:0000313" key="3">
    <source>
        <dbReference type="Proteomes" id="UP000005926"/>
    </source>
</evidence>
<dbReference type="InterPro" id="IPR012651">
    <property type="entry name" value="Thia_Transptr_ThiT"/>
</dbReference>
<dbReference type="Pfam" id="PF09515">
    <property type="entry name" value="Thia_YuaJ"/>
    <property type="match status" value="1"/>
</dbReference>
<accession>C8NI59</accession>
<dbReference type="NCBIfam" id="TIGR02357">
    <property type="entry name" value="ECF_ThiT_YuaJ"/>
    <property type="match status" value="1"/>
</dbReference>
<dbReference type="AlphaFoldDB" id="C8NI59"/>
<feature type="transmembrane region" description="Helical" evidence="1">
    <location>
        <begin position="69"/>
        <end position="88"/>
    </location>
</feature>
<organism evidence="2 3">
    <name type="scientific">Granulicatella adiacens ATCC 49175</name>
    <dbReference type="NCBI Taxonomy" id="638301"/>
    <lineage>
        <taxon>Bacteria</taxon>
        <taxon>Bacillati</taxon>
        <taxon>Bacillota</taxon>
        <taxon>Bacilli</taxon>
        <taxon>Lactobacillales</taxon>
        <taxon>Carnobacteriaceae</taxon>
        <taxon>Granulicatella</taxon>
    </lineage>
</organism>
<gene>
    <name evidence="2" type="ORF">HMPREF0444_1604</name>
</gene>
<dbReference type="EMBL" id="ACKZ01000026">
    <property type="protein sequence ID" value="EEW36615.1"/>
    <property type="molecule type" value="Genomic_DNA"/>
</dbReference>
<comment type="caution">
    <text evidence="2">The sequence shown here is derived from an EMBL/GenBank/DDBJ whole genome shotgun (WGS) entry which is preliminary data.</text>
</comment>
<dbReference type="eggNOG" id="COG3859">
    <property type="taxonomic scope" value="Bacteria"/>
</dbReference>
<keyword evidence="1" id="KW-0472">Membrane</keyword>
<sequence length="199" mass="21755">MESLCVFKKTKEALFLMKRNVLIWVEVAIIAALAMVLSFVPKLAGWFSPSWGAIILVIFSLRRGLTPGLAAGLLWGLIHFPLGKVSFLSVEQVLIEYIIAFTVMGLAGLVYGPFQKALKNDKFSSAIVWSGIAALLGVGVRYFVHYIAGVLFWGQYAPEGTSPWVYSLSVNGTAGAGTFLVVMVACILLIRQKKIWIAK</sequence>
<keyword evidence="1" id="KW-1133">Transmembrane helix</keyword>
<name>C8NI59_9LACT</name>
<feature type="transmembrane region" description="Helical" evidence="1">
    <location>
        <begin position="164"/>
        <end position="190"/>
    </location>
</feature>
<reference evidence="2 3" key="1">
    <citation type="submission" date="2009-08" db="EMBL/GenBank/DDBJ databases">
        <authorList>
            <person name="Muzny D."/>
            <person name="Qin X."/>
            <person name="Deng J."/>
            <person name="Jiang H."/>
            <person name="Liu Y."/>
            <person name="Qu J."/>
            <person name="Song X.-Z."/>
            <person name="Zhang L."/>
            <person name="Thornton R."/>
            <person name="Coyle M."/>
            <person name="Francisco L."/>
            <person name="Jackson L."/>
            <person name="Javaid M."/>
            <person name="Korchina V."/>
            <person name="Kovar C."/>
            <person name="Mata R."/>
            <person name="Mathew T."/>
            <person name="Ngo R."/>
            <person name="Nguyen L."/>
            <person name="Nguyen N."/>
            <person name="Okwuonu G."/>
            <person name="Ongeri F."/>
            <person name="Pham C."/>
            <person name="Simmons D."/>
            <person name="Wilczek-Boney K."/>
            <person name="Hale W."/>
            <person name="Jakkamsetti A."/>
            <person name="Pham P."/>
            <person name="Ruth R."/>
            <person name="San Lucas F."/>
            <person name="Warren J."/>
            <person name="Zhang J."/>
            <person name="Zhao Z."/>
            <person name="Zhou C."/>
            <person name="Zhu D."/>
            <person name="Lee S."/>
            <person name="Bess C."/>
            <person name="Blankenburg K."/>
            <person name="Forbes L."/>
            <person name="Fu Q."/>
            <person name="Gubbala S."/>
            <person name="Hirani K."/>
            <person name="Jayaseelan J.C."/>
            <person name="Lara F."/>
            <person name="Munidasa M."/>
            <person name="Palculict T."/>
            <person name="Patil S."/>
            <person name="Pu L.-L."/>
            <person name="Saada N."/>
            <person name="Tang L."/>
            <person name="Weissenberger G."/>
            <person name="Zhu Y."/>
            <person name="Hemphill L."/>
            <person name="Shang Y."/>
            <person name="Youmans B."/>
            <person name="Ayvaz T."/>
            <person name="Ross M."/>
            <person name="Santibanez J."/>
            <person name="Aqrawi P."/>
            <person name="Gross S."/>
            <person name="Joshi V."/>
            <person name="Fowler G."/>
            <person name="Nazareth L."/>
            <person name="Reid J."/>
            <person name="Worley K."/>
            <person name="Petrosino J."/>
            <person name="Highlander S."/>
            <person name="Gibbs R."/>
        </authorList>
    </citation>
    <scope>NUCLEOTIDE SEQUENCE [LARGE SCALE GENOMIC DNA]</scope>
    <source>
        <strain evidence="2 3">ATCC 49175</strain>
    </source>
</reference>
<dbReference type="GO" id="GO:0015234">
    <property type="term" value="F:thiamine transmembrane transporter activity"/>
    <property type="evidence" value="ECO:0007669"/>
    <property type="project" value="InterPro"/>
</dbReference>
<feature type="transmembrane region" description="Helical" evidence="1">
    <location>
        <begin position="126"/>
        <end position="144"/>
    </location>
</feature>
<dbReference type="HOGENOM" id="CLU_090959_2_0_9"/>
<evidence type="ECO:0000313" key="2">
    <source>
        <dbReference type="EMBL" id="EEW36615.1"/>
    </source>
</evidence>
<protein>
    <submittedName>
        <fullName evidence="2">Putative proton-coupled thiamine transporter YuaJ</fullName>
    </submittedName>
</protein>
<feature type="transmembrane region" description="Helical" evidence="1">
    <location>
        <begin position="46"/>
        <end position="62"/>
    </location>
</feature>
<dbReference type="STRING" id="638301.HMPREF0444_1604"/>
<keyword evidence="3" id="KW-1185">Reference proteome</keyword>
<dbReference type="GO" id="GO:0005886">
    <property type="term" value="C:plasma membrane"/>
    <property type="evidence" value="ECO:0007669"/>
    <property type="project" value="InterPro"/>
</dbReference>
<dbReference type="Proteomes" id="UP000005926">
    <property type="component" value="Unassembled WGS sequence"/>
</dbReference>
<dbReference type="Gene3D" id="1.10.1760.20">
    <property type="match status" value="1"/>
</dbReference>
<feature type="transmembrane region" description="Helical" evidence="1">
    <location>
        <begin position="94"/>
        <end position="114"/>
    </location>
</feature>
<keyword evidence="1" id="KW-0812">Transmembrane</keyword>
<evidence type="ECO:0000256" key="1">
    <source>
        <dbReference type="SAM" id="Phobius"/>
    </source>
</evidence>